<protein>
    <submittedName>
        <fullName evidence="9">Methyl-accepting chemotaxis protein</fullName>
    </submittedName>
</protein>
<dbReference type="InterPro" id="IPR029150">
    <property type="entry name" value="dCache_3"/>
</dbReference>
<name>U4Q3L7_9HYPH</name>
<feature type="transmembrane region" description="Helical" evidence="6">
    <location>
        <begin position="285"/>
        <end position="307"/>
    </location>
</feature>
<dbReference type="Pfam" id="PF14827">
    <property type="entry name" value="dCache_3"/>
    <property type="match status" value="1"/>
</dbReference>
<evidence type="ECO:0000256" key="2">
    <source>
        <dbReference type="ARBA" id="ARBA00022500"/>
    </source>
</evidence>
<dbReference type="Proteomes" id="UP000016944">
    <property type="component" value="Plasmid IRBL74_p"/>
</dbReference>
<evidence type="ECO:0000256" key="1">
    <source>
        <dbReference type="ARBA" id="ARBA00004370"/>
    </source>
</evidence>
<geneLocation type="plasmid" evidence="9 10">
    <name>IRBL74_p</name>
</geneLocation>
<dbReference type="PRINTS" id="PR00260">
    <property type="entry name" value="CHEMTRNSDUCR"/>
</dbReference>
<evidence type="ECO:0000259" key="7">
    <source>
        <dbReference type="PROSITE" id="PS50111"/>
    </source>
</evidence>
<reference evidence="9 10" key="1">
    <citation type="journal article" date="2013" name="Genome Announc.">
        <title>Complete Genome Sequence of the Sesbania Symbiont and Rice Growth-Promoting Endophyte Rhizobium sp. Strain IRBG74.</title>
        <authorList>
            <person name="Crook M.B."/>
            <person name="Mitra S."/>
            <person name="Ane J.M."/>
            <person name="Sadowsky M.J."/>
            <person name="Gyaneshwar P."/>
        </authorList>
    </citation>
    <scope>NUCLEOTIDE SEQUENCE [LARGE SCALE GENOMIC DNA]</scope>
    <source>
        <strain evidence="9 10">IRBG74</strain>
        <plasmid evidence="10">IRBL74_p</plasmid>
    </source>
</reference>
<keyword evidence="5" id="KW-0175">Coiled coil</keyword>
<dbReference type="Gene3D" id="3.30.450.20">
    <property type="entry name" value="PAS domain"/>
    <property type="match status" value="1"/>
</dbReference>
<keyword evidence="6" id="KW-1133">Transmembrane helix</keyword>
<dbReference type="InterPro" id="IPR004090">
    <property type="entry name" value="Chemotax_Me-accpt_rcpt"/>
</dbReference>
<feature type="transmembrane region" description="Helical" evidence="6">
    <location>
        <begin position="12"/>
        <end position="35"/>
    </location>
</feature>
<dbReference type="RefSeq" id="WP_022557169.1">
    <property type="nucleotide sequence ID" value="NC_022536.1"/>
</dbReference>
<comment type="subcellular location">
    <subcellularLocation>
        <location evidence="1">Membrane</location>
    </subcellularLocation>
</comment>
<evidence type="ECO:0000256" key="4">
    <source>
        <dbReference type="PROSITE-ProRule" id="PRU00284"/>
    </source>
</evidence>
<organism evidence="9 10">
    <name type="scientific">Agrobacterium pusense</name>
    <dbReference type="NCBI Taxonomy" id="648995"/>
    <lineage>
        <taxon>Bacteria</taxon>
        <taxon>Pseudomonadati</taxon>
        <taxon>Pseudomonadota</taxon>
        <taxon>Alphaproteobacteria</taxon>
        <taxon>Hyphomicrobiales</taxon>
        <taxon>Rhizobiaceae</taxon>
        <taxon>Rhizobium/Agrobacterium group</taxon>
        <taxon>Agrobacterium</taxon>
    </lineage>
</organism>
<dbReference type="KEGG" id="rir:BN877_p0132"/>
<dbReference type="SMART" id="SM00304">
    <property type="entry name" value="HAMP"/>
    <property type="match status" value="2"/>
</dbReference>
<dbReference type="InterPro" id="IPR051310">
    <property type="entry name" value="MCP_chemotaxis"/>
</dbReference>
<keyword evidence="6" id="KW-0472">Membrane</keyword>
<comment type="similarity">
    <text evidence="3">Belongs to the methyl-accepting chemotaxis (MCP) protein family.</text>
</comment>
<dbReference type="SUPFAM" id="SSF158472">
    <property type="entry name" value="HAMP domain-like"/>
    <property type="match status" value="1"/>
</dbReference>
<keyword evidence="9" id="KW-0614">Plasmid</keyword>
<accession>U4Q3L7</accession>
<proteinExistence type="inferred from homology"/>
<dbReference type="Pfam" id="PF00015">
    <property type="entry name" value="MCPsignal"/>
    <property type="match status" value="1"/>
</dbReference>
<dbReference type="EMBL" id="HG518324">
    <property type="protein sequence ID" value="CDI11861.1"/>
    <property type="molecule type" value="Genomic_DNA"/>
</dbReference>
<dbReference type="PANTHER" id="PTHR43531:SF11">
    <property type="entry name" value="METHYL-ACCEPTING CHEMOTAXIS PROTEIN 3"/>
    <property type="match status" value="1"/>
</dbReference>
<dbReference type="SMART" id="SM00283">
    <property type="entry name" value="MA"/>
    <property type="match status" value="1"/>
</dbReference>
<dbReference type="AlphaFoldDB" id="U4Q3L7"/>
<sequence length="747" mass="79138">MSVITVKKPIWIRITAYGFASVLFASAAIGGLAWYRQNEMNSQALHSKAESDLHVIQTDMAAIQRSASALALTLAGEPDIAGYIQNNDRQKLLDKFSSNIKAVAQQGGLQNFTVADANGNVIARVHAPEKFGDNYLARRKTVGAAVTTGKVAAGIEPGRTGIGVYAVAPVLVDGKVVGVVDIGTELSNAYFTPIAERIGAEISVNVVQDGKLVNQSSTDGGKPFLSDDILRSAFDGASVFEQTVLDNRDMLIKAVPFTSFAGDKIGVFEIGTDATTLLAEARSSLWTMIAVTLLTSLLALTAFFLFAKSLGNAIGRLTGTMTRLASGDLSTDIDGEDRSDETGAMARAVRVFKDNALKTRELENQADEQRQMTEEQRRQIAEQERVRAEAMAEATNGLAAGLKRLASGDLTVTLEHSFAPDFESLRTDFNAAVEQLQGTLGSVSRAAASIDSGSREISQSAEDLSRRTEQQAASLEETAAALDQITVNVTNSYKRAEEARNTAVQANDSARQSGTVVAKAVEAMERIEQSSGQISNIIGVIDDIAFQTNLLALNAGVEAARAGEAGKGFAVVAQEVRELAQRSANAAKEIKSLISKSTHEVDNGVRLVSETGEVLKTIEAYIVTINQHMDSIATSSREQSVGLSEVNTAVNQMDQVTQQNAAMVEEANAAGATLAAEAVRLRELISQFQLGRGGLAASHETAGLHRMASAMAAASGSGPLTRRSRNTAVVSAGYGSAALANNTWDEF</sequence>
<dbReference type="GO" id="GO:0007165">
    <property type="term" value="P:signal transduction"/>
    <property type="evidence" value="ECO:0007669"/>
    <property type="project" value="UniProtKB-KW"/>
</dbReference>
<dbReference type="FunFam" id="1.10.287.950:FF:000001">
    <property type="entry name" value="Methyl-accepting chemotaxis sensory transducer"/>
    <property type="match status" value="1"/>
</dbReference>
<dbReference type="InterPro" id="IPR003660">
    <property type="entry name" value="HAMP_dom"/>
</dbReference>
<dbReference type="GO" id="GO:0006935">
    <property type="term" value="P:chemotaxis"/>
    <property type="evidence" value="ECO:0007669"/>
    <property type="project" value="UniProtKB-KW"/>
</dbReference>
<dbReference type="PROSITE" id="PS50885">
    <property type="entry name" value="HAMP"/>
    <property type="match status" value="2"/>
</dbReference>
<evidence type="ECO:0000256" key="3">
    <source>
        <dbReference type="ARBA" id="ARBA00029447"/>
    </source>
</evidence>
<dbReference type="SUPFAM" id="SSF103190">
    <property type="entry name" value="Sensory domain-like"/>
    <property type="match status" value="1"/>
</dbReference>
<feature type="domain" description="HAMP" evidence="8">
    <location>
        <begin position="308"/>
        <end position="361"/>
    </location>
</feature>
<gene>
    <name evidence="9" type="primary">mcpC</name>
    <name evidence="9" type="ORF">BN877_p0132</name>
</gene>
<evidence type="ECO:0000313" key="9">
    <source>
        <dbReference type="EMBL" id="CDI11861.1"/>
    </source>
</evidence>
<dbReference type="Pfam" id="PF00672">
    <property type="entry name" value="HAMP"/>
    <property type="match status" value="2"/>
</dbReference>
<evidence type="ECO:0000259" key="8">
    <source>
        <dbReference type="PROSITE" id="PS50885"/>
    </source>
</evidence>
<keyword evidence="6" id="KW-0812">Transmembrane</keyword>
<dbReference type="PROSITE" id="PS50111">
    <property type="entry name" value="CHEMOTAXIS_TRANSDUC_2"/>
    <property type="match status" value="1"/>
</dbReference>
<dbReference type="CDD" id="cd06225">
    <property type="entry name" value="HAMP"/>
    <property type="match status" value="1"/>
</dbReference>
<dbReference type="PANTHER" id="PTHR43531">
    <property type="entry name" value="PROTEIN ICFG"/>
    <property type="match status" value="1"/>
</dbReference>
<evidence type="ECO:0000313" key="10">
    <source>
        <dbReference type="Proteomes" id="UP000016944"/>
    </source>
</evidence>
<dbReference type="Gene3D" id="1.10.287.950">
    <property type="entry name" value="Methyl-accepting chemotaxis protein"/>
    <property type="match status" value="1"/>
</dbReference>
<dbReference type="CDD" id="cd11386">
    <property type="entry name" value="MCP_signal"/>
    <property type="match status" value="1"/>
</dbReference>
<evidence type="ECO:0000256" key="6">
    <source>
        <dbReference type="SAM" id="Phobius"/>
    </source>
</evidence>
<feature type="coiled-coil region" evidence="5">
    <location>
        <begin position="458"/>
        <end position="485"/>
    </location>
</feature>
<dbReference type="InterPro" id="IPR029151">
    <property type="entry name" value="Sensor-like_sf"/>
</dbReference>
<dbReference type="GO" id="GO:0004888">
    <property type="term" value="F:transmembrane signaling receptor activity"/>
    <property type="evidence" value="ECO:0007669"/>
    <property type="project" value="InterPro"/>
</dbReference>
<dbReference type="InterPro" id="IPR004089">
    <property type="entry name" value="MCPsignal_dom"/>
</dbReference>
<feature type="domain" description="Methyl-accepting transducer" evidence="7">
    <location>
        <begin position="446"/>
        <end position="675"/>
    </location>
</feature>
<keyword evidence="2" id="KW-0145">Chemotaxis</keyword>
<dbReference type="HOGENOM" id="CLU_000445_107_12_5"/>
<evidence type="ECO:0000256" key="5">
    <source>
        <dbReference type="SAM" id="Coils"/>
    </source>
</evidence>
<keyword evidence="4" id="KW-0807">Transducer</keyword>
<feature type="coiled-coil region" evidence="5">
    <location>
        <begin position="359"/>
        <end position="393"/>
    </location>
</feature>
<feature type="domain" description="HAMP" evidence="8">
    <location>
        <begin position="389"/>
        <end position="441"/>
    </location>
</feature>
<dbReference type="Gene3D" id="6.10.340.10">
    <property type="match status" value="1"/>
</dbReference>
<dbReference type="GO" id="GO:0016020">
    <property type="term" value="C:membrane"/>
    <property type="evidence" value="ECO:0007669"/>
    <property type="project" value="UniProtKB-SubCell"/>
</dbReference>
<dbReference type="PATRIC" id="fig|424182.3.peg.4884"/>
<dbReference type="SUPFAM" id="SSF58104">
    <property type="entry name" value="Methyl-accepting chemotaxis protein (MCP) signaling domain"/>
    <property type="match status" value="1"/>
</dbReference>